<gene>
    <name evidence="3" type="ORF">CHM34_05320</name>
</gene>
<dbReference type="Proteomes" id="UP000215459">
    <property type="component" value="Unassembled WGS sequence"/>
</dbReference>
<reference evidence="3 4" key="1">
    <citation type="submission" date="2017-07" db="EMBL/GenBank/DDBJ databases">
        <title>The genome sequence of Paludifilum halophilum highlights mechanisms for microbial adaptation to high salt environemnts.</title>
        <authorList>
            <person name="Belbahri L."/>
        </authorList>
    </citation>
    <scope>NUCLEOTIDE SEQUENCE [LARGE SCALE GENOMIC DNA]</scope>
    <source>
        <strain evidence="3 4">DSM 102817</strain>
    </source>
</reference>
<dbReference type="InterPro" id="IPR002575">
    <property type="entry name" value="Aminoglycoside_PTrfase"/>
</dbReference>
<dbReference type="GO" id="GO:0042601">
    <property type="term" value="C:endospore-forming forespore"/>
    <property type="evidence" value="ECO:0007669"/>
    <property type="project" value="TreeGrafter"/>
</dbReference>
<dbReference type="InterPro" id="IPR011009">
    <property type="entry name" value="Kinase-like_dom_sf"/>
</dbReference>
<dbReference type="PANTHER" id="PTHR39179">
    <property type="entry name" value="SPORE COAT PROTEIN I"/>
    <property type="match status" value="1"/>
</dbReference>
<dbReference type="SUPFAM" id="SSF56112">
    <property type="entry name" value="Protein kinase-like (PK-like)"/>
    <property type="match status" value="1"/>
</dbReference>
<feature type="region of interest" description="Disordered" evidence="1">
    <location>
        <begin position="356"/>
        <end position="375"/>
    </location>
</feature>
<feature type="domain" description="Aminoglycoside phosphotransferase" evidence="2">
    <location>
        <begin position="111"/>
        <end position="269"/>
    </location>
</feature>
<dbReference type="Gene3D" id="3.30.200.20">
    <property type="entry name" value="Phosphorylase Kinase, domain 1"/>
    <property type="match status" value="1"/>
</dbReference>
<dbReference type="EMBL" id="NOWF01000003">
    <property type="protein sequence ID" value="OYD08273.1"/>
    <property type="molecule type" value="Genomic_DNA"/>
</dbReference>
<dbReference type="Pfam" id="PF01636">
    <property type="entry name" value="APH"/>
    <property type="match status" value="1"/>
</dbReference>
<sequence>MNNAPKEGRVAGELRKGRSPLKLDPNRDGPVLAQVFEQYGWSPRQVRYVRGALRVVDRNQVYALKKSVASPEKLAFLEQVTRRLLDAGYEHLLPWVKTQSGKAYVQQGDGVWYALPWYGKAGWNGKVAIDELIRQLARLHRLCHTATEDSSEFRRQVDTTLIDRWKEHQKDVFQYREVALNREFPSPFDRALKGHVSFIDKAFSFAIQGMDKFVNREQGRPPRYTLVHGRLDPRNLLVGEDGWKWIDFDHAVLDSPVLDIASFMRRFLSLEEEEVVDPAALLKEYESEWPLTGKEKRLLALYLAYPERPFHLIRRYYEGHQGEEAAFLRRLEEEMDRLHLFQDWVLRLWQKKLPPDKNGKSLEPAGVRGVDSASR</sequence>
<dbReference type="OrthoDB" id="2379727at2"/>
<organism evidence="3 4">
    <name type="scientific">Paludifilum halophilum</name>
    <dbReference type="NCBI Taxonomy" id="1642702"/>
    <lineage>
        <taxon>Bacteria</taxon>
        <taxon>Bacillati</taxon>
        <taxon>Bacillota</taxon>
        <taxon>Bacilli</taxon>
        <taxon>Bacillales</taxon>
        <taxon>Thermoactinomycetaceae</taxon>
        <taxon>Paludifilum</taxon>
    </lineage>
</organism>
<protein>
    <recommendedName>
        <fullName evidence="2">Aminoglycoside phosphotransferase domain-containing protein</fullName>
    </recommendedName>
</protein>
<evidence type="ECO:0000313" key="4">
    <source>
        <dbReference type="Proteomes" id="UP000215459"/>
    </source>
</evidence>
<keyword evidence="4" id="KW-1185">Reference proteome</keyword>
<evidence type="ECO:0000313" key="3">
    <source>
        <dbReference type="EMBL" id="OYD08273.1"/>
    </source>
</evidence>
<name>A0A235B7I6_9BACL</name>
<evidence type="ECO:0000256" key="1">
    <source>
        <dbReference type="SAM" id="MobiDB-lite"/>
    </source>
</evidence>
<comment type="caution">
    <text evidence="3">The sequence shown here is derived from an EMBL/GenBank/DDBJ whole genome shotgun (WGS) entry which is preliminary data.</text>
</comment>
<feature type="region of interest" description="Disordered" evidence="1">
    <location>
        <begin position="1"/>
        <end position="26"/>
    </location>
</feature>
<dbReference type="InterPro" id="IPR047175">
    <property type="entry name" value="CotS-like"/>
</dbReference>
<accession>A0A235B7I6</accession>
<evidence type="ECO:0000259" key="2">
    <source>
        <dbReference type="Pfam" id="PF01636"/>
    </source>
</evidence>
<proteinExistence type="predicted"/>
<dbReference type="AlphaFoldDB" id="A0A235B7I6"/>
<dbReference type="PANTHER" id="PTHR39179:SF3">
    <property type="entry name" value="COTS-RELATED PROTEIN"/>
    <property type="match status" value="1"/>
</dbReference>
<dbReference type="Gene3D" id="3.90.1200.10">
    <property type="match status" value="1"/>
</dbReference>
<feature type="compositionally biased region" description="Basic and acidic residues" evidence="1">
    <location>
        <begin position="1"/>
        <end position="16"/>
    </location>
</feature>